<dbReference type="Gene3D" id="2.130.10.10">
    <property type="entry name" value="YVTN repeat-like/Quinoprotein amine dehydrogenase"/>
    <property type="match status" value="2"/>
</dbReference>
<feature type="region of interest" description="Disordered" evidence="4">
    <location>
        <begin position="569"/>
        <end position="634"/>
    </location>
</feature>
<feature type="compositionally biased region" description="Basic and acidic residues" evidence="4">
    <location>
        <begin position="500"/>
        <end position="510"/>
    </location>
</feature>
<dbReference type="InterPro" id="IPR045151">
    <property type="entry name" value="DCAF8"/>
</dbReference>
<dbReference type="GO" id="GO:0080008">
    <property type="term" value="C:Cul4-RING E3 ubiquitin ligase complex"/>
    <property type="evidence" value="ECO:0007669"/>
    <property type="project" value="TreeGrafter"/>
</dbReference>
<feature type="compositionally biased region" description="Basic and acidic residues" evidence="4">
    <location>
        <begin position="518"/>
        <end position="533"/>
    </location>
</feature>
<dbReference type="SMART" id="SM00320">
    <property type="entry name" value="WD40"/>
    <property type="match status" value="4"/>
</dbReference>
<dbReference type="SUPFAM" id="SSF48452">
    <property type="entry name" value="TPR-like"/>
    <property type="match status" value="1"/>
</dbReference>
<evidence type="ECO:0000256" key="1">
    <source>
        <dbReference type="ARBA" id="ARBA00022574"/>
    </source>
</evidence>
<feature type="compositionally biased region" description="Low complexity" evidence="4">
    <location>
        <begin position="534"/>
        <end position="547"/>
    </location>
</feature>
<reference evidence="5 6" key="1">
    <citation type="journal article" date="2018" name="Plant J.">
        <title>Genome sequences of Chlorella sorokiniana UTEX 1602 and Micractinium conductrix SAG 241.80: implications to maltose excretion by a green alga.</title>
        <authorList>
            <person name="Arriola M.B."/>
            <person name="Velmurugan N."/>
            <person name="Zhang Y."/>
            <person name="Plunkett M.H."/>
            <person name="Hondzo H."/>
            <person name="Barney B.M."/>
        </authorList>
    </citation>
    <scope>NUCLEOTIDE SEQUENCE [LARGE SCALE GENOMIC DNA]</scope>
    <source>
        <strain evidence="5 6">SAG 241.80</strain>
    </source>
</reference>
<dbReference type="GO" id="GO:0005737">
    <property type="term" value="C:cytoplasm"/>
    <property type="evidence" value="ECO:0007669"/>
    <property type="project" value="TreeGrafter"/>
</dbReference>
<dbReference type="SUPFAM" id="SSF50978">
    <property type="entry name" value="WD40 repeat-like"/>
    <property type="match status" value="1"/>
</dbReference>
<evidence type="ECO:0000313" key="6">
    <source>
        <dbReference type="Proteomes" id="UP000239649"/>
    </source>
</evidence>
<dbReference type="STRING" id="554055.A0A2P6V1B7"/>
<dbReference type="InterPro" id="IPR011990">
    <property type="entry name" value="TPR-like_helical_dom_sf"/>
</dbReference>
<dbReference type="GO" id="GO:0045717">
    <property type="term" value="P:negative regulation of fatty acid biosynthetic process"/>
    <property type="evidence" value="ECO:0007669"/>
    <property type="project" value="TreeGrafter"/>
</dbReference>
<dbReference type="AlphaFoldDB" id="A0A2P6V1B7"/>
<keyword evidence="2" id="KW-0677">Repeat</keyword>
<accession>A0A2P6V1B7</accession>
<dbReference type="PROSITE" id="PS50294">
    <property type="entry name" value="WD_REPEATS_REGION"/>
    <property type="match status" value="1"/>
</dbReference>
<dbReference type="Gene3D" id="1.25.40.10">
    <property type="entry name" value="Tetratricopeptide repeat domain"/>
    <property type="match status" value="1"/>
</dbReference>
<protein>
    <submittedName>
        <fullName evidence="5">WD and tetratricopeptide repeats 1-like</fullName>
    </submittedName>
</protein>
<gene>
    <name evidence="5" type="ORF">C2E20_8483</name>
</gene>
<feature type="compositionally biased region" description="Gly residues" evidence="4">
    <location>
        <begin position="578"/>
        <end position="591"/>
    </location>
</feature>
<comment type="caution">
    <text evidence="5">The sequence shown here is derived from an EMBL/GenBank/DDBJ whole genome shotgun (WGS) entry which is preliminary data.</text>
</comment>
<keyword evidence="6" id="KW-1185">Reference proteome</keyword>
<evidence type="ECO:0000313" key="5">
    <source>
        <dbReference type="EMBL" id="PSC67878.1"/>
    </source>
</evidence>
<dbReference type="PANTHER" id="PTHR15574:SF40">
    <property type="entry name" value="WD AND TETRATRICOPEPTIDE REPEATS PROTEIN 1"/>
    <property type="match status" value="1"/>
</dbReference>
<dbReference type="InterPro" id="IPR015943">
    <property type="entry name" value="WD40/YVTN_repeat-like_dom_sf"/>
</dbReference>
<feature type="region of interest" description="Disordered" evidence="4">
    <location>
        <begin position="335"/>
        <end position="361"/>
    </location>
</feature>
<dbReference type="Pfam" id="PF00400">
    <property type="entry name" value="WD40"/>
    <property type="match status" value="1"/>
</dbReference>
<dbReference type="EMBL" id="LHPF02000046">
    <property type="protein sequence ID" value="PSC67878.1"/>
    <property type="molecule type" value="Genomic_DNA"/>
</dbReference>
<keyword evidence="1 3" id="KW-0853">WD repeat</keyword>
<evidence type="ECO:0000256" key="4">
    <source>
        <dbReference type="SAM" id="MobiDB-lite"/>
    </source>
</evidence>
<dbReference type="PANTHER" id="PTHR15574">
    <property type="entry name" value="WD REPEAT DOMAIN-CONTAINING FAMILY"/>
    <property type="match status" value="1"/>
</dbReference>
<evidence type="ECO:0000256" key="2">
    <source>
        <dbReference type="ARBA" id="ARBA00022737"/>
    </source>
</evidence>
<dbReference type="PROSITE" id="PS50082">
    <property type="entry name" value="WD_REPEATS_2"/>
    <property type="match status" value="1"/>
</dbReference>
<organism evidence="5 6">
    <name type="scientific">Micractinium conductrix</name>
    <dbReference type="NCBI Taxonomy" id="554055"/>
    <lineage>
        <taxon>Eukaryota</taxon>
        <taxon>Viridiplantae</taxon>
        <taxon>Chlorophyta</taxon>
        <taxon>core chlorophytes</taxon>
        <taxon>Trebouxiophyceae</taxon>
        <taxon>Chlorellales</taxon>
        <taxon>Chlorellaceae</taxon>
        <taxon>Chlorella clade</taxon>
        <taxon>Micractinium</taxon>
    </lineage>
</organism>
<dbReference type="Proteomes" id="UP000239649">
    <property type="component" value="Unassembled WGS sequence"/>
</dbReference>
<dbReference type="OrthoDB" id="4869960at2759"/>
<dbReference type="InterPro" id="IPR001680">
    <property type="entry name" value="WD40_rpt"/>
</dbReference>
<feature type="compositionally biased region" description="Low complexity" evidence="4">
    <location>
        <begin position="592"/>
        <end position="612"/>
    </location>
</feature>
<sequence length="821" mass="84922">METLSGVARRRELGLASPRAAERAMLFPESAAQRLSLEAVLRGHNGCVNRMCWNESGSLLASGSDDRKVLLWSYPDTQRQPIALQTEHQANIFGVRFLPQTGDARLVTGAMDYTVQLHQLDTLPEVTQRPLRSPGGPRRQPNVAVTAGSSRTVVYSCHRSRVKDVATEPLNPHMFWSAAEDGGVRQFDTRVPTSQQRDYESRNLLLTVKHKGRLAELKSLNLNPAKPHQLAVAASDPHLRVYDRRMLAAGPPERGRPQAAPMLALAPPHLALCVVATYHGDHAYCFDVTGAAPPPQAAPGTTAAAASGSAAPALDLFAQPVAAAALAAGRHLRNGSSGAAGGPSSGYTAGGSSGGGGGGGGMGDLPGMLPAAAERAKADGNLHLFSKQFYEAVQRYNEAIRLAPWAPVLYTNRALALLQRNWEGDAFCALHDAETAVCLDPFNAKAHYRRTQALRAAGMLKSAATATRLFKQQFPDNAADVEGLEEQIASEMSRQVQQAELRRQQAEQRRQQRRRRGLQFDREQRDRQRERHVPAAPAAADPEAAAGAEAAAEGAAAVGVARQAGGASGAAAAEPAGPSGGGEGGEGGGAAAGPAAAGAARAAGRESAAAGGDRWEDLFNSGSSEEEGDDADTTAAASAVAAAASGVDAQYAAALEAAAAAGAGCPGGAAAAPGAPTIDDGLAAAGGRPGAGQGRQPSLWNAFEGGRRMLQRYIGQCNLQTDIKEPTLGPSWPSLGLGLGLGIGGDVKPPSLPQMASFGALAALLSGGPADAPQGPLAALQPGPSACLDALWVPCDALPPAPSKPAEDWLTWDDWQLPSLL</sequence>
<name>A0A2P6V1B7_9CHLO</name>
<feature type="repeat" description="WD" evidence="3">
    <location>
        <begin position="41"/>
        <end position="73"/>
    </location>
</feature>
<proteinExistence type="predicted"/>
<evidence type="ECO:0000256" key="3">
    <source>
        <dbReference type="PROSITE-ProRule" id="PRU00221"/>
    </source>
</evidence>
<dbReference type="InterPro" id="IPR036322">
    <property type="entry name" value="WD40_repeat_dom_sf"/>
</dbReference>
<feature type="compositionally biased region" description="Gly residues" evidence="4">
    <location>
        <begin position="338"/>
        <end position="361"/>
    </location>
</feature>
<feature type="region of interest" description="Disordered" evidence="4">
    <location>
        <begin position="490"/>
        <end position="547"/>
    </location>
</feature>